<evidence type="ECO:0000256" key="1">
    <source>
        <dbReference type="SAM" id="MobiDB-lite"/>
    </source>
</evidence>
<dbReference type="Proteomes" id="UP000823775">
    <property type="component" value="Unassembled WGS sequence"/>
</dbReference>
<sequence length="86" mass="9735">MTAKPMIHRPTDSSSFGPLFGPKNAKLHPNTMGKPAARRPTDDSPFGPSLENFKAFKRFLELLFCYFSRLWINPINFRAISNPPQA</sequence>
<feature type="region of interest" description="Disordered" evidence="1">
    <location>
        <begin position="1"/>
        <end position="20"/>
    </location>
</feature>
<protein>
    <submittedName>
        <fullName evidence="2">Uncharacterized protein</fullName>
    </submittedName>
</protein>
<evidence type="ECO:0000313" key="3">
    <source>
        <dbReference type="Proteomes" id="UP000823775"/>
    </source>
</evidence>
<feature type="non-terminal residue" evidence="2">
    <location>
        <position position="86"/>
    </location>
</feature>
<proteinExistence type="predicted"/>
<gene>
    <name evidence="2" type="ORF">HAX54_008352</name>
</gene>
<comment type="caution">
    <text evidence="2">The sequence shown here is derived from an EMBL/GenBank/DDBJ whole genome shotgun (WGS) entry which is preliminary data.</text>
</comment>
<name>A0ABS8TEG8_DATST</name>
<keyword evidence="3" id="KW-1185">Reference proteome</keyword>
<dbReference type="EMBL" id="JACEIK010001437">
    <property type="protein sequence ID" value="MCD7469380.1"/>
    <property type="molecule type" value="Genomic_DNA"/>
</dbReference>
<evidence type="ECO:0000313" key="2">
    <source>
        <dbReference type="EMBL" id="MCD7469380.1"/>
    </source>
</evidence>
<reference evidence="2 3" key="1">
    <citation type="journal article" date="2021" name="BMC Genomics">
        <title>Datura genome reveals duplications of psychoactive alkaloid biosynthetic genes and high mutation rate following tissue culture.</title>
        <authorList>
            <person name="Rajewski A."/>
            <person name="Carter-House D."/>
            <person name="Stajich J."/>
            <person name="Litt A."/>
        </authorList>
    </citation>
    <scope>NUCLEOTIDE SEQUENCE [LARGE SCALE GENOMIC DNA]</scope>
    <source>
        <strain evidence="2">AR-01</strain>
    </source>
</reference>
<accession>A0ABS8TEG8</accession>
<organism evidence="2 3">
    <name type="scientific">Datura stramonium</name>
    <name type="common">Jimsonweed</name>
    <name type="synonym">Common thornapple</name>
    <dbReference type="NCBI Taxonomy" id="4076"/>
    <lineage>
        <taxon>Eukaryota</taxon>
        <taxon>Viridiplantae</taxon>
        <taxon>Streptophyta</taxon>
        <taxon>Embryophyta</taxon>
        <taxon>Tracheophyta</taxon>
        <taxon>Spermatophyta</taxon>
        <taxon>Magnoliopsida</taxon>
        <taxon>eudicotyledons</taxon>
        <taxon>Gunneridae</taxon>
        <taxon>Pentapetalae</taxon>
        <taxon>asterids</taxon>
        <taxon>lamiids</taxon>
        <taxon>Solanales</taxon>
        <taxon>Solanaceae</taxon>
        <taxon>Solanoideae</taxon>
        <taxon>Datureae</taxon>
        <taxon>Datura</taxon>
    </lineage>
</organism>